<proteinExistence type="predicted"/>
<dbReference type="PANTHER" id="PTHR42852">
    <property type="entry name" value="THIOL:DISULFIDE INTERCHANGE PROTEIN DSBE"/>
    <property type="match status" value="1"/>
</dbReference>
<feature type="domain" description="Thioredoxin" evidence="3">
    <location>
        <begin position="73"/>
        <end position="212"/>
    </location>
</feature>
<dbReference type="GO" id="GO:0016491">
    <property type="term" value="F:oxidoreductase activity"/>
    <property type="evidence" value="ECO:0007669"/>
    <property type="project" value="InterPro"/>
</dbReference>
<dbReference type="PROSITE" id="PS00194">
    <property type="entry name" value="THIOREDOXIN_1"/>
    <property type="match status" value="1"/>
</dbReference>
<feature type="region of interest" description="Disordered" evidence="2">
    <location>
        <begin position="42"/>
        <end position="61"/>
    </location>
</feature>
<dbReference type="EMBL" id="JAPTNE010000005">
    <property type="protein sequence ID" value="MCZ0806247.1"/>
    <property type="molecule type" value="Genomic_DNA"/>
</dbReference>
<dbReference type="InterPro" id="IPR036249">
    <property type="entry name" value="Thioredoxin-like_sf"/>
</dbReference>
<dbReference type="Pfam" id="PF00578">
    <property type="entry name" value="AhpC-TSA"/>
    <property type="match status" value="1"/>
</dbReference>
<evidence type="ECO:0000256" key="1">
    <source>
        <dbReference type="ARBA" id="ARBA00023157"/>
    </source>
</evidence>
<dbReference type="Gene3D" id="3.40.30.10">
    <property type="entry name" value="Glutaredoxin"/>
    <property type="match status" value="1"/>
</dbReference>
<keyword evidence="1" id="KW-1015">Disulfide bond</keyword>
<dbReference type="RefSeq" id="WP_258433007.1">
    <property type="nucleotide sequence ID" value="NZ_JANSGW010000005.1"/>
</dbReference>
<evidence type="ECO:0000256" key="2">
    <source>
        <dbReference type="SAM" id="MobiDB-lite"/>
    </source>
</evidence>
<dbReference type="InterPro" id="IPR000866">
    <property type="entry name" value="AhpC/TSA"/>
</dbReference>
<dbReference type="Proteomes" id="UP001077662">
    <property type="component" value="Unassembled WGS sequence"/>
</dbReference>
<dbReference type="PROSITE" id="PS51352">
    <property type="entry name" value="THIOREDOXIN_2"/>
    <property type="match status" value="1"/>
</dbReference>
<organism evidence="4 5">
    <name type="scientific">Brevibacillus laterosporus</name>
    <name type="common">Bacillus laterosporus</name>
    <dbReference type="NCBI Taxonomy" id="1465"/>
    <lineage>
        <taxon>Bacteria</taxon>
        <taxon>Bacillati</taxon>
        <taxon>Bacillota</taxon>
        <taxon>Bacilli</taxon>
        <taxon>Bacillales</taxon>
        <taxon>Paenibacillaceae</taxon>
        <taxon>Brevibacillus</taxon>
    </lineage>
</organism>
<sequence>MRPVFIILSLLVMGGGAIYQSEVKSKLQHAPQPTIEQSIKTEQKGMNQDKEKLKKPAAQEVSGQIEQKVNPTIALGAKAPAFELPSMGGTTYKFSGQRQKPLILNFWASWCGPCKMEAADLQKIYEKNKDNVDLYAINLTKTDDLDSVKAFVDTYKLTMPILYDQDETVAKLYQILAIPTTFIIDQNGVITYKVMGPIEQGVFQSEIDEVIKAKK</sequence>
<protein>
    <submittedName>
        <fullName evidence="4">TlpA disulfide reductase family protein</fullName>
    </submittedName>
</protein>
<name>A0AAP3DEN5_BRELA</name>
<dbReference type="InterPro" id="IPR017937">
    <property type="entry name" value="Thioredoxin_CS"/>
</dbReference>
<dbReference type="InterPro" id="IPR050553">
    <property type="entry name" value="Thioredoxin_ResA/DsbE_sf"/>
</dbReference>
<comment type="caution">
    <text evidence="4">The sequence shown here is derived from an EMBL/GenBank/DDBJ whole genome shotgun (WGS) entry which is preliminary data.</text>
</comment>
<evidence type="ECO:0000259" key="3">
    <source>
        <dbReference type="PROSITE" id="PS51352"/>
    </source>
</evidence>
<dbReference type="PANTHER" id="PTHR42852:SF1">
    <property type="entry name" value="THIOREDOXIN-LIKE PROTEIN YNEN"/>
    <property type="match status" value="1"/>
</dbReference>
<dbReference type="CDD" id="cd02966">
    <property type="entry name" value="TlpA_like_family"/>
    <property type="match status" value="1"/>
</dbReference>
<reference evidence="4" key="1">
    <citation type="submission" date="2022-09" db="EMBL/GenBank/DDBJ databases">
        <title>Genome analysis and characterization of larvicidal activity of Brevibacillus strains.</title>
        <authorList>
            <person name="Patrusheva E.V."/>
            <person name="Izotova A.O."/>
            <person name="Toshchakov S.V."/>
            <person name="Sineoky S.P."/>
        </authorList>
    </citation>
    <scope>NUCLEOTIDE SEQUENCE</scope>
    <source>
        <strain evidence="4">VKPM_B-13247</strain>
    </source>
</reference>
<dbReference type="SUPFAM" id="SSF52833">
    <property type="entry name" value="Thioredoxin-like"/>
    <property type="match status" value="1"/>
</dbReference>
<evidence type="ECO:0000313" key="4">
    <source>
        <dbReference type="EMBL" id="MCZ0806247.1"/>
    </source>
</evidence>
<dbReference type="GO" id="GO:0016209">
    <property type="term" value="F:antioxidant activity"/>
    <property type="evidence" value="ECO:0007669"/>
    <property type="project" value="InterPro"/>
</dbReference>
<accession>A0AAP3DEN5</accession>
<gene>
    <name evidence="4" type="ORF">O0554_04835</name>
</gene>
<feature type="compositionally biased region" description="Basic and acidic residues" evidence="2">
    <location>
        <begin position="42"/>
        <end position="54"/>
    </location>
</feature>
<evidence type="ECO:0000313" key="5">
    <source>
        <dbReference type="Proteomes" id="UP001077662"/>
    </source>
</evidence>
<dbReference type="AlphaFoldDB" id="A0AAP3DEN5"/>
<dbReference type="InterPro" id="IPR013766">
    <property type="entry name" value="Thioredoxin_domain"/>
</dbReference>